<organism evidence="1 2">
    <name type="scientific">Trichonephila clavipes</name>
    <name type="common">Golden silk orbweaver</name>
    <name type="synonym">Nephila clavipes</name>
    <dbReference type="NCBI Taxonomy" id="2585209"/>
    <lineage>
        <taxon>Eukaryota</taxon>
        <taxon>Metazoa</taxon>
        <taxon>Ecdysozoa</taxon>
        <taxon>Arthropoda</taxon>
        <taxon>Chelicerata</taxon>
        <taxon>Arachnida</taxon>
        <taxon>Araneae</taxon>
        <taxon>Araneomorphae</taxon>
        <taxon>Entelegynae</taxon>
        <taxon>Araneoidea</taxon>
        <taxon>Nephilidae</taxon>
        <taxon>Trichonephila</taxon>
    </lineage>
</organism>
<accession>A0A8X6RJF4</accession>
<dbReference type="AlphaFoldDB" id="A0A8X6RJF4"/>
<gene>
    <name evidence="1" type="ORF">TNCV_2289881</name>
</gene>
<comment type="caution">
    <text evidence="1">The sequence shown here is derived from an EMBL/GenBank/DDBJ whole genome shotgun (WGS) entry which is preliminary data.</text>
</comment>
<evidence type="ECO:0000313" key="2">
    <source>
        <dbReference type="Proteomes" id="UP000887159"/>
    </source>
</evidence>
<dbReference type="Proteomes" id="UP000887159">
    <property type="component" value="Unassembled WGS sequence"/>
</dbReference>
<proteinExistence type="predicted"/>
<sequence length="121" mass="13593">MLRSLQDNEVETMAYKRDYRTGNMDSTGICSLQDNEVDTMAYTRGYRTGNMDSTGICSLQDNETGAVTFTGVKKKKCFIGEIRNGFEEVVDLARQINLEVDSDDVQKLLDSHIGSCQWMSS</sequence>
<reference evidence="1" key="1">
    <citation type="submission" date="2020-08" db="EMBL/GenBank/DDBJ databases">
        <title>Multicomponent nature underlies the extraordinary mechanical properties of spider dragline silk.</title>
        <authorList>
            <person name="Kono N."/>
            <person name="Nakamura H."/>
            <person name="Mori M."/>
            <person name="Yoshida Y."/>
            <person name="Ohtoshi R."/>
            <person name="Malay A.D."/>
            <person name="Moran D.A.P."/>
            <person name="Tomita M."/>
            <person name="Numata K."/>
            <person name="Arakawa K."/>
        </authorList>
    </citation>
    <scope>NUCLEOTIDE SEQUENCE</scope>
</reference>
<protein>
    <submittedName>
        <fullName evidence="1">Uncharacterized protein</fullName>
    </submittedName>
</protein>
<keyword evidence="2" id="KW-1185">Reference proteome</keyword>
<dbReference type="EMBL" id="BMAU01021190">
    <property type="protein sequence ID" value="GFX96098.1"/>
    <property type="molecule type" value="Genomic_DNA"/>
</dbReference>
<name>A0A8X6RJF4_TRICX</name>
<evidence type="ECO:0000313" key="1">
    <source>
        <dbReference type="EMBL" id="GFX96098.1"/>
    </source>
</evidence>